<accession>A0A5B7E136</accession>
<keyword evidence="3" id="KW-1185">Reference proteome</keyword>
<reference evidence="2 3" key="1">
    <citation type="submission" date="2019-05" db="EMBL/GenBank/DDBJ databases">
        <title>Another draft genome of Portunus trituberculatus and its Hox gene families provides insights of decapod evolution.</title>
        <authorList>
            <person name="Jeong J.-H."/>
            <person name="Song I."/>
            <person name="Kim S."/>
            <person name="Choi T."/>
            <person name="Kim D."/>
            <person name="Ryu S."/>
            <person name="Kim W."/>
        </authorList>
    </citation>
    <scope>NUCLEOTIDE SEQUENCE [LARGE SCALE GENOMIC DNA]</scope>
    <source>
        <tissue evidence="2">Muscle</tissue>
    </source>
</reference>
<comment type="caution">
    <text evidence="2">The sequence shown here is derived from an EMBL/GenBank/DDBJ whole genome shotgun (WGS) entry which is preliminary data.</text>
</comment>
<organism evidence="2 3">
    <name type="scientific">Portunus trituberculatus</name>
    <name type="common">Swimming crab</name>
    <name type="synonym">Neptunus trituberculatus</name>
    <dbReference type="NCBI Taxonomy" id="210409"/>
    <lineage>
        <taxon>Eukaryota</taxon>
        <taxon>Metazoa</taxon>
        <taxon>Ecdysozoa</taxon>
        <taxon>Arthropoda</taxon>
        <taxon>Crustacea</taxon>
        <taxon>Multicrustacea</taxon>
        <taxon>Malacostraca</taxon>
        <taxon>Eumalacostraca</taxon>
        <taxon>Eucarida</taxon>
        <taxon>Decapoda</taxon>
        <taxon>Pleocyemata</taxon>
        <taxon>Brachyura</taxon>
        <taxon>Eubrachyura</taxon>
        <taxon>Portunoidea</taxon>
        <taxon>Portunidae</taxon>
        <taxon>Portuninae</taxon>
        <taxon>Portunus</taxon>
    </lineage>
</organism>
<sequence length="230" mass="25601">MNTGSVLPRPWDESQGVAADGGAVRELAHATSGARMYVVWRLFCCYHVNQVFTAYNHDTPEHSSRGRATPLLRCVLYFRALNMLTTRIYKSAQLIEYLKLEFAADGVAEQRYESRGEAVEQAWGGLGGAWRLCGDNDPATPCPGRRHARTVRGVTHSPGHQRHRPCQTIKGGQGTSKLTRVGTPKMRLGGDMGPNMDTTINKIAYATNGRKLNNASKHILLKYTYRPYRP</sequence>
<evidence type="ECO:0000313" key="3">
    <source>
        <dbReference type="Proteomes" id="UP000324222"/>
    </source>
</evidence>
<protein>
    <submittedName>
        <fullName evidence="2">Uncharacterized protein</fullName>
    </submittedName>
</protein>
<dbReference type="Proteomes" id="UP000324222">
    <property type="component" value="Unassembled WGS sequence"/>
</dbReference>
<dbReference type="EMBL" id="VSRR010001707">
    <property type="protein sequence ID" value="MPC27195.1"/>
    <property type="molecule type" value="Genomic_DNA"/>
</dbReference>
<name>A0A5B7E136_PORTR</name>
<gene>
    <name evidence="2" type="ORF">E2C01_020362</name>
</gene>
<feature type="region of interest" description="Disordered" evidence="1">
    <location>
        <begin position="153"/>
        <end position="177"/>
    </location>
</feature>
<evidence type="ECO:0000313" key="2">
    <source>
        <dbReference type="EMBL" id="MPC27195.1"/>
    </source>
</evidence>
<proteinExistence type="predicted"/>
<dbReference type="AlphaFoldDB" id="A0A5B7E136"/>
<evidence type="ECO:0000256" key="1">
    <source>
        <dbReference type="SAM" id="MobiDB-lite"/>
    </source>
</evidence>